<feature type="transmembrane region" description="Helical" evidence="1">
    <location>
        <begin position="12"/>
        <end position="31"/>
    </location>
</feature>
<dbReference type="EMBL" id="GBXM01108761">
    <property type="protein sequence ID" value="JAG99815.1"/>
    <property type="molecule type" value="Transcribed_RNA"/>
</dbReference>
<sequence>MEPCALQIVSGIIYYNVGSLYFEALLIFEFIF</sequence>
<keyword evidence="1" id="KW-0472">Membrane</keyword>
<protein>
    <submittedName>
        <fullName evidence="2">Uncharacterized protein</fullName>
    </submittedName>
</protein>
<evidence type="ECO:0000313" key="2">
    <source>
        <dbReference type="EMBL" id="JAG99815.1"/>
    </source>
</evidence>
<dbReference type="AlphaFoldDB" id="A0A0E9P5M4"/>
<keyword evidence="1" id="KW-1133">Transmembrane helix</keyword>
<keyword evidence="1" id="KW-0812">Transmembrane</keyword>
<organism evidence="2">
    <name type="scientific">Anguilla anguilla</name>
    <name type="common">European freshwater eel</name>
    <name type="synonym">Muraena anguilla</name>
    <dbReference type="NCBI Taxonomy" id="7936"/>
    <lineage>
        <taxon>Eukaryota</taxon>
        <taxon>Metazoa</taxon>
        <taxon>Chordata</taxon>
        <taxon>Craniata</taxon>
        <taxon>Vertebrata</taxon>
        <taxon>Euteleostomi</taxon>
        <taxon>Actinopterygii</taxon>
        <taxon>Neopterygii</taxon>
        <taxon>Teleostei</taxon>
        <taxon>Anguilliformes</taxon>
        <taxon>Anguillidae</taxon>
        <taxon>Anguilla</taxon>
    </lineage>
</organism>
<reference evidence="2" key="1">
    <citation type="submission" date="2014-11" db="EMBL/GenBank/DDBJ databases">
        <authorList>
            <person name="Amaro Gonzalez C."/>
        </authorList>
    </citation>
    <scope>NUCLEOTIDE SEQUENCE</scope>
</reference>
<name>A0A0E9P5M4_ANGAN</name>
<evidence type="ECO:0000256" key="1">
    <source>
        <dbReference type="SAM" id="Phobius"/>
    </source>
</evidence>
<proteinExistence type="predicted"/>
<reference evidence="2" key="2">
    <citation type="journal article" date="2015" name="Fish Shellfish Immunol.">
        <title>Early steps in the European eel (Anguilla anguilla)-Vibrio vulnificus interaction in the gills: Role of the RtxA13 toxin.</title>
        <authorList>
            <person name="Callol A."/>
            <person name="Pajuelo D."/>
            <person name="Ebbesson L."/>
            <person name="Teles M."/>
            <person name="MacKenzie S."/>
            <person name="Amaro C."/>
        </authorList>
    </citation>
    <scope>NUCLEOTIDE SEQUENCE</scope>
</reference>
<accession>A0A0E9P5M4</accession>